<dbReference type="EMBL" id="JBBNAF010000008">
    <property type="protein sequence ID" value="KAK9121568.1"/>
    <property type="molecule type" value="Genomic_DNA"/>
</dbReference>
<organism evidence="1 2">
    <name type="scientific">Stephania yunnanensis</name>
    <dbReference type="NCBI Taxonomy" id="152371"/>
    <lineage>
        <taxon>Eukaryota</taxon>
        <taxon>Viridiplantae</taxon>
        <taxon>Streptophyta</taxon>
        <taxon>Embryophyta</taxon>
        <taxon>Tracheophyta</taxon>
        <taxon>Spermatophyta</taxon>
        <taxon>Magnoliopsida</taxon>
        <taxon>Ranunculales</taxon>
        <taxon>Menispermaceae</taxon>
        <taxon>Menispermoideae</taxon>
        <taxon>Cissampelideae</taxon>
        <taxon>Stephania</taxon>
    </lineage>
</organism>
<accession>A0AAP0NWF9</accession>
<reference evidence="1 2" key="1">
    <citation type="submission" date="2024-01" db="EMBL/GenBank/DDBJ databases">
        <title>Genome assemblies of Stephania.</title>
        <authorList>
            <person name="Yang L."/>
        </authorList>
    </citation>
    <scope>NUCLEOTIDE SEQUENCE [LARGE SCALE GENOMIC DNA]</scope>
    <source>
        <strain evidence="1">YNDBR</strain>
        <tissue evidence="1">Leaf</tissue>
    </source>
</reference>
<name>A0AAP0NWF9_9MAGN</name>
<protein>
    <submittedName>
        <fullName evidence="1">Uncharacterized protein</fullName>
    </submittedName>
</protein>
<evidence type="ECO:0000313" key="2">
    <source>
        <dbReference type="Proteomes" id="UP001420932"/>
    </source>
</evidence>
<proteinExistence type="predicted"/>
<keyword evidence="2" id="KW-1185">Reference proteome</keyword>
<comment type="caution">
    <text evidence="1">The sequence shown here is derived from an EMBL/GenBank/DDBJ whole genome shotgun (WGS) entry which is preliminary data.</text>
</comment>
<dbReference type="Proteomes" id="UP001420932">
    <property type="component" value="Unassembled WGS sequence"/>
</dbReference>
<sequence>MKRNEKEILQRRSTSKRSDCIDKGSIATAMSNQKVVRPLVLDKNQKGKSMEKSTYHTDTTKILLGHISYDDGNVNT</sequence>
<evidence type="ECO:0000313" key="1">
    <source>
        <dbReference type="EMBL" id="KAK9121568.1"/>
    </source>
</evidence>
<dbReference type="AlphaFoldDB" id="A0AAP0NWF9"/>
<gene>
    <name evidence="1" type="ORF">Syun_019185</name>
</gene>